<dbReference type="Gene3D" id="3.10.450.50">
    <property type="match status" value="1"/>
</dbReference>
<sequence>MTADLERRLRVLEDEAEIHRLAARFSDAVNERDLWAFGRLWADEDAVWSIGPPLTSRAEGRETIVGLLESLYKRERYFMQMTHTGVVTLDGGRATARFVVREHGCGDGTYYENLAVYNDELVRQAEGWRFAKRSYAYRFLSQKPVDEEAFKVTGNHPGEISQ</sequence>
<dbReference type="Pfam" id="PF13577">
    <property type="entry name" value="SnoaL_4"/>
    <property type="match status" value="1"/>
</dbReference>
<gene>
    <name evidence="2" type="ORF">ACETRX_34845</name>
</gene>
<evidence type="ECO:0000259" key="1">
    <source>
        <dbReference type="Pfam" id="PF13577"/>
    </source>
</evidence>
<dbReference type="RefSeq" id="WP_394315434.1">
    <property type="nucleotide sequence ID" value="NZ_JBHGPK010000046.1"/>
</dbReference>
<organism evidence="2 3">
    <name type="scientific">Labrys neptuniae</name>
    <dbReference type="NCBI Taxonomy" id="376174"/>
    <lineage>
        <taxon>Bacteria</taxon>
        <taxon>Pseudomonadati</taxon>
        <taxon>Pseudomonadota</taxon>
        <taxon>Alphaproteobacteria</taxon>
        <taxon>Hyphomicrobiales</taxon>
        <taxon>Xanthobacteraceae</taxon>
        <taxon>Labrys</taxon>
    </lineage>
</organism>
<name>A0ABV6ZRL1_9HYPH</name>
<protein>
    <submittedName>
        <fullName evidence="2">Nuclear transport factor 2 family protein</fullName>
    </submittedName>
</protein>
<dbReference type="InterPro" id="IPR037401">
    <property type="entry name" value="SnoaL-like"/>
</dbReference>
<comment type="caution">
    <text evidence="2">The sequence shown here is derived from an EMBL/GenBank/DDBJ whole genome shotgun (WGS) entry which is preliminary data.</text>
</comment>
<dbReference type="SUPFAM" id="SSF54427">
    <property type="entry name" value="NTF2-like"/>
    <property type="match status" value="1"/>
</dbReference>
<accession>A0ABV6ZRL1</accession>
<evidence type="ECO:0000313" key="2">
    <source>
        <dbReference type="EMBL" id="MFC2254832.1"/>
    </source>
</evidence>
<dbReference type="EMBL" id="JBHGPK010000046">
    <property type="protein sequence ID" value="MFC2254832.1"/>
    <property type="molecule type" value="Genomic_DNA"/>
</dbReference>
<proteinExistence type="predicted"/>
<evidence type="ECO:0000313" key="3">
    <source>
        <dbReference type="Proteomes" id="UP001595190"/>
    </source>
</evidence>
<dbReference type="InterPro" id="IPR032710">
    <property type="entry name" value="NTF2-like_dom_sf"/>
</dbReference>
<feature type="domain" description="SnoaL-like" evidence="1">
    <location>
        <begin position="11"/>
        <end position="133"/>
    </location>
</feature>
<dbReference type="Proteomes" id="UP001595190">
    <property type="component" value="Unassembled WGS sequence"/>
</dbReference>
<reference evidence="2 3" key="1">
    <citation type="submission" date="2024-09" db="EMBL/GenBank/DDBJ databases">
        <title>Description of Labrys sedimenti sp. nov., isolated from a diclofenac-degrading enrichment culture, and genome-based reclassification of Labrys portucalensis as a later heterotypic synonym of Labrys neptuniae.</title>
        <authorList>
            <person name="Tancsics A."/>
            <person name="Csepanyi A."/>
        </authorList>
    </citation>
    <scope>NUCLEOTIDE SEQUENCE [LARGE SCALE GENOMIC DNA]</scope>
    <source>
        <strain evidence="2 3">LMG 23412</strain>
    </source>
</reference>